<evidence type="ECO:0000256" key="1">
    <source>
        <dbReference type="ARBA" id="ARBA00010124"/>
    </source>
</evidence>
<evidence type="ECO:0000256" key="3">
    <source>
        <dbReference type="ARBA" id="ARBA00022695"/>
    </source>
</evidence>
<dbReference type="Pfam" id="PF01467">
    <property type="entry name" value="CTP_transf_like"/>
    <property type="match status" value="1"/>
</dbReference>
<evidence type="ECO:0000313" key="6">
    <source>
        <dbReference type="EMBL" id="EGG41657.1"/>
    </source>
</evidence>
<evidence type="ECO:0000256" key="2">
    <source>
        <dbReference type="ARBA" id="ARBA00022679"/>
    </source>
</evidence>
<dbReference type="HAMAP" id="MF_00243">
    <property type="entry name" value="NMN_adenylyltr"/>
    <property type="match status" value="1"/>
</dbReference>
<keyword evidence="4" id="KW-0067">ATP-binding</keyword>
<comment type="similarity">
    <text evidence="1 4">Belongs to the archaeal NMN adenylyltransferase family.</text>
</comment>
<reference evidence="6" key="1">
    <citation type="journal article" date="2011" name="PLoS ONE">
        <title>Genome of a low-salinity ammonia-oxidizing archaeon determined by single-cell and metagenomic analysis.</title>
        <authorList>
            <person name="Blainey P.C."/>
            <person name="Mosier A.C."/>
            <person name="Potanina A."/>
            <person name="Francis C.A."/>
            <person name="Quake S.R."/>
        </authorList>
    </citation>
    <scope>NUCLEOTIDE SEQUENCE [LARGE SCALE GENOMIC DNA]</scope>
    <source>
        <strain evidence="6">SFB1</strain>
    </source>
</reference>
<organism evidence="6">
    <name type="scientific">Candidatus Nitrosarchaeum limnium SFB1</name>
    <dbReference type="NCBI Taxonomy" id="886738"/>
    <lineage>
        <taxon>Archaea</taxon>
        <taxon>Nitrososphaerota</taxon>
        <taxon>Nitrososphaeria</taxon>
        <taxon>Nitrosopumilales</taxon>
        <taxon>Nitrosopumilaceae</taxon>
        <taxon>Nitrosarchaeum</taxon>
    </lineage>
</organism>
<comment type="catalytic activity">
    <reaction evidence="4">
        <text>beta-nicotinamide D-ribonucleotide + ATP + H(+) = diphosphate + NAD(+)</text>
        <dbReference type="Rhea" id="RHEA:21360"/>
        <dbReference type="ChEBI" id="CHEBI:14649"/>
        <dbReference type="ChEBI" id="CHEBI:15378"/>
        <dbReference type="ChEBI" id="CHEBI:30616"/>
        <dbReference type="ChEBI" id="CHEBI:33019"/>
        <dbReference type="ChEBI" id="CHEBI:57540"/>
        <dbReference type="EC" id="2.7.7.1"/>
    </reaction>
</comment>
<dbReference type="GO" id="GO:0005737">
    <property type="term" value="C:cytoplasm"/>
    <property type="evidence" value="ECO:0007669"/>
    <property type="project" value="UniProtKB-SubCell"/>
</dbReference>
<dbReference type="InterPro" id="IPR006418">
    <property type="entry name" value="NMN_Atrans_arc"/>
</dbReference>
<dbReference type="PANTHER" id="PTHR21342">
    <property type="entry name" value="PHOSPHOPANTETHEINE ADENYLYLTRANSFERASE"/>
    <property type="match status" value="1"/>
</dbReference>
<dbReference type="SUPFAM" id="SSF52374">
    <property type="entry name" value="Nucleotidylyl transferase"/>
    <property type="match status" value="1"/>
</dbReference>
<keyword evidence="4" id="KW-0547">Nucleotide-binding</keyword>
<dbReference type="InterPro" id="IPR004821">
    <property type="entry name" value="Cyt_trans-like"/>
</dbReference>
<dbReference type="GO" id="GO:0009435">
    <property type="term" value="P:NAD+ biosynthetic process"/>
    <property type="evidence" value="ECO:0007669"/>
    <property type="project" value="UniProtKB-UniRule"/>
</dbReference>
<dbReference type="GO" id="GO:0005524">
    <property type="term" value="F:ATP binding"/>
    <property type="evidence" value="ECO:0007669"/>
    <property type="project" value="UniProtKB-KW"/>
</dbReference>
<dbReference type="PANTHER" id="PTHR21342:SF0">
    <property type="entry name" value="BIFUNCTIONAL NMN ADENYLYLTRANSFERASE_NUDIX HYDROLASE"/>
    <property type="match status" value="1"/>
</dbReference>
<dbReference type="Gene3D" id="3.40.50.620">
    <property type="entry name" value="HUPs"/>
    <property type="match status" value="1"/>
</dbReference>
<dbReference type="NCBIfam" id="NF002243">
    <property type="entry name" value="PRK01153.1"/>
    <property type="match status" value="1"/>
</dbReference>
<name>F3KLS3_9ARCH</name>
<dbReference type="AlphaFoldDB" id="F3KLS3"/>
<comment type="pathway">
    <text evidence="4">Cofactor biosynthesis; NAD(+) biosynthesis; NAD(+) from nicotinamide D-ribonucleotide: step 1/1.</text>
</comment>
<dbReference type="NCBIfam" id="TIGR00125">
    <property type="entry name" value="cyt_tran_rel"/>
    <property type="match status" value="1"/>
</dbReference>
<comment type="caution">
    <text evidence="6">The sequence shown here is derived from an EMBL/GenBank/DDBJ whole genome shotgun (WGS) entry which is preliminary data.</text>
</comment>
<dbReference type="PATRIC" id="fig|886738.10.peg.1591"/>
<dbReference type="Proteomes" id="UP000004348">
    <property type="component" value="Chromosome"/>
</dbReference>
<keyword evidence="3 4" id="KW-0548">Nucleotidyltransferase</keyword>
<dbReference type="GO" id="GO:0000309">
    <property type="term" value="F:nicotinamide-nucleotide adenylyltransferase activity"/>
    <property type="evidence" value="ECO:0007669"/>
    <property type="project" value="UniProtKB-UniRule"/>
</dbReference>
<evidence type="ECO:0000256" key="4">
    <source>
        <dbReference type="HAMAP-Rule" id="MF_00243"/>
    </source>
</evidence>
<dbReference type="EMBL" id="AEGP01000050">
    <property type="protein sequence ID" value="EGG41657.1"/>
    <property type="molecule type" value="Genomic_DNA"/>
</dbReference>
<feature type="domain" description="Cytidyltransferase-like" evidence="5">
    <location>
        <begin position="12"/>
        <end position="139"/>
    </location>
</feature>
<dbReference type="EC" id="2.7.7.1" evidence="4"/>
<comment type="subcellular location">
    <subcellularLocation>
        <location evidence="4">Cytoplasm</location>
    </subcellularLocation>
</comment>
<dbReference type="HOGENOM" id="CLU_108783_0_0_2"/>
<accession>F3KLS3</accession>
<keyword evidence="2 4" id="KW-0808">Transferase</keyword>
<sequence length="171" mass="19767">MKSVDIFMDGLLIGRFQPFHLGHLAALRFALTKVDKLWIGLGSSNKPLQKNNPFSAEERKEMILASIDESMKQKIQIYFIPDLENHIKWIDLIDTLVPKFDVVFTNDDLTKHLYSKRNVTVMSIPFFKRDALSGTNIRDMIISDQKWEELVPEGTKSFLNKTSAKQRLKNL</sequence>
<proteinExistence type="inferred from homology"/>
<dbReference type="UniPathway" id="UPA00253">
    <property type="reaction ID" value="UER00600"/>
</dbReference>
<gene>
    <name evidence="6" type="ORF">Nlim_1456</name>
</gene>
<keyword evidence="4" id="KW-0963">Cytoplasm</keyword>
<keyword evidence="4" id="KW-0662">Pyridine nucleotide biosynthesis</keyword>
<dbReference type="STRING" id="886738.Nlim_1456"/>
<keyword evidence="4" id="KW-0520">NAD</keyword>
<protein>
    <recommendedName>
        <fullName evidence="4">Nicotinamide-nucleotide adenylyltransferase</fullName>
        <ecNumber evidence="4">2.7.7.1</ecNumber>
    </recommendedName>
    <alternativeName>
        <fullName evidence="4">NAD(+) diphosphorylase</fullName>
    </alternativeName>
    <alternativeName>
        <fullName evidence="4">NAD(+) pyrophosphorylase</fullName>
    </alternativeName>
    <alternativeName>
        <fullName evidence="4">NMN adenylyltransferase</fullName>
    </alternativeName>
</protein>
<evidence type="ECO:0000259" key="5">
    <source>
        <dbReference type="Pfam" id="PF01467"/>
    </source>
</evidence>
<dbReference type="InterPro" id="IPR014729">
    <property type="entry name" value="Rossmann-like_a/b/a_fold"/>
</dbReference>